<dbReference type="NCBIfam" id="TIGR00231">
    <property type="entry name" value="small_GTP"/>
    <property type="match status" value="1"/>
</dbReference>
<dbReference type="InterPro" id="IPR001806">
    <property type="entry name" value="Small_GTPase"/>
</dbReference>
<protein>
    <submittedName>
        <fullName evidence="3">Rab5 GTP-binding protein, putative</fullName>
    </submittedName>
</protein>
<dbReference type="PROSITE" id="PS51420">
    <property type="entry name" value="RHO"/>
    <property type="match status" value="1"/>
</dbReference>
<gene>
    <name evidence="3" type="ORF">BSAL_07385</name>
</gene>
<keyword evidence="1" id="KW-0547">Nucleotide-binding</keyword>
<dbReference type="PROSITE" id="PS51419">
    <property type="entry name" value="RAB"/>
    <property type="match status" value="1"/>
</dbReference>
<dbReference type="InterPro" id="IPR027417">
    <property type="entry name" value="P-loop_NTPase"/>
</dbReference>
<dbReference type="InterPro" id="IPR005225">
    <property type="entry name" value="Small_GTP-bd"/>
</dbReference>
<dbReference type="SMART" id="SM00173">
    <property type="entry name" value="RAS"/>
    <property type="match status" value="1"/>
</dbReference>
<dbReference type="FunFam" id="3.40.50.300:FF:000823">
    <property type="entry name" value="Small GTPase RAB, putative"/>
    <property type="match status" value="1"/>
</dbReference>
<keyword evidence="4" id="KW-1185">Reference proteome</keyword>
<dbReference type="PANTHER" id="PTHR47978">
    <property type="match status" value="1"/>
</dbReference>
<dbReference type="PROSITE" id="PS51421">
    <property type="entry name" value="RAS"/>
    <property type="match status" value="1"/>
</dbReference>
<accession>A0A0S4KHE5</accession>
<dbReference type="PRINTS" id="PR00449">
    <property type="entry name" value="RASTRNSFRMNG"/>
</dbReference>
<dbReference type="GO" id="GO:0005525">
    <property type="term" value="F:GTP binding"/>
    <property type="evidence" value="ECO:0007669"/>
    <property type="project" value="InterPro"/>
</dbReference>
<dbReference type="CDD" id="cd01860">
    <property type="entry name" value="Rab5_related"/>
    <property type="match status" value="1"/>
</dbReference>
<dbReference type="GO" id="GO:0003924">
    <property type="term" value="F:GTPase activity"/>
    <property type="evidence" value="ECO:0007669"/>
    <property type="project" value="InterPro"/>
</dbReference>
<feature type="region of interest" description="Disordered" evidence="2">
    <location>
        <begin position="190"/>
        <end position="216"/>
    </location>
</feature>
<dbReference type="Gene3D" id="3.40.50.300">
    <property type="entry name" value="P-loop containing nucleotide triphosphate hydrolases"/>
    <property type="match status" value="1"/>
</dbReference>
<dbReference type="OrthoDB" id="63533at2759"/>
<dbReference type="EMBL" id="CYKH01001404">
    <property type="protein sequence ID" value="CUI14528.1"/>
    <property type="molecule type" value="Genomic_DNA"/>
</dbReference>
<evidence type="ECO:0000256" key="2">
    <source>
        <dbReference type="SAM" id="MobiDB-lite"/>
    </source>
</evidence>
<dbReference type="SMART" id="SM00174">
    <property type="entry name" value="RHO"/>
    <property type="match status" value="1"/>
</dbReference>
<dbReference type="SMART" id="SM00175">
    <property type="entry name" value="RAB"/>
    <property type="match status" value="1"/>
</dbReference>
<dbReference type="SMART" id="SM00176">
    <property type="entry name" value="RAN"/>
    <property type="match status" value="1"/>
</dbReference>
<name>A0A0S4KHE5_BODSA</name>
<evidence type="ECO:0000313" key="4">
    <source>
        <dbReference type="Proteomes" id="UP000051952"/>
    </source>
</evidence>
<evidence type="ECO:0000313" key="3">
    <source>
        <dbReference type="EMBL" id="CUI14528.1"/>
    </source>
</evidence>
<dbReference type="Proteomes" id="UP000051952">
    <property type="component" value="Unassembled WGS sequence"/>
</dbReference>
<feature type="compositionally biased region" description="Basic and acidic residues" evidence="2">
    <location>
        <begin position="206"/>
        <end position="216"/>
    </location>
</feature>
<dbReference type="VEuPathDB" id="TriTrypDB:BSAL_07385"/>
<dbReference type="SUPFAM" id="SSF52540">
    <property type="entry name" value="P-loop containing nucleoside triphosphate hydrolases"/>
    <property type="match status" value="1"/>
</dbReference>
<proteinExistence type="predicted"/>
<dbReference type="AlphaFoldDB" id="A0A0S4KHE5"/>
<dbReference type="Pfam" id="PF00071">
    <property type="entry name" value="Ras"/>
    <property type="match status" value="1"/>
</dbReference>
<sequence>MASASPTRAKDIPAKIVVLGESAVGKSSLALRFVRRDFIPNQEATIGASFLSRSVSLVDESPPVTIKFEIWDTAGQERYRALAPMYYRGAAGALVVYDITSADSLRKAESWIGELRRNADPQTVVVLVGNKCDLESMRQVSIQQGQDLAEKEELLFYETSAKDGTNVDALFTNLGKTLLSRGVIASGVDRRSTMSRNLQPPGSRTPKSEQQKRCDC</sequence>
<reference evidence="4" key="1">
    <citation type="submission" date="2015-09" db="EMBL/GenBank/DDBJ databases">
        <authorList>
            <consortium name="Pathogen Informatics"/>
        </authorList>
    </citation>
    <scope>NUCLEOTIDE SEQUENCE [LARGE SCALE GENOMIC DNA]</scope>
    <source>
        <strain evidence="4">Lake Konstanz</strain>
    </source>
</reference>
<evidence type="ECO:0000256" key="1">
    <source>
        <dbReference type="ARBA" id="ARBA00022741"/>
    </source>
</evidence>
<organism evidence="3 4">
    <name type="scientific">Bodo saltans</name>
    <name type="common">Flagellated protozoan</name>
    <dbReference type="NCBI Taxonomy" id="75058"/>
    <lineage>
        <taxon>Eukaryota</taxon>
        <taxon>Discoba</taxon>
        <taxon>Euglenozoa</taxon>
        <taxon>Kinetoplastea</taxon>
        <taxon>Metakinetoplastina</taxon>
        <taxon>Eubodonida</taxon>
        <taxon>Bodonidae</taxon>
        <taxon>Bodo</taxon>
    </lineage>
</organism>
<dbReference type="OMA" id="GGPNKTC"/>